<dbReference type="AlphaFoldDB" id="A0A7Y2L8F5"/>
<accession>A0A7Y2L8F5</accession>
<organism evidence="1 2">
    <name type="scientific">Caldanaerobacter subterraneus</name>
    <dbReference type="NCBI Taxonomy" id="911092"/>
    <lineage>
        <taxon>Bacteria</taxon>
        <taxon>Bacillati</taxon>
        <taxon>Bacillota</taxon>
        <taxon>Clostridia</taxon>
        <taxon>Thermoanaerobacterales</taxon>
        <taxon>Thermoanaerobacteraceae</taxon>
        <taxon>Caldanaerobacter</taxon>
    </lineage>
</organism>
<dbReference type="RefSeq" id="WP_170271486.1">
    <property type="nucleotide sequence ID" value="NZ_JABEQB010000038.1"/>
</dbReference>
<gene>
    <name evidence="1" type="ORF">HKI81_11100</name>
</gene>
<reference evidence="1 2" key="1">
    <citation type="submission" date="2020-04" db="EMBL/GenBank/DDBJ databases">
        <title>Draft genome sequence of Caldanaerobacter sunterraneus. strain 1523vc isolated from Griffin hot spring, Kamchatka, Russia.</title>
        <authorList>
            <person name="Toshchakov S.V."/>
            <person name="Podosokorskaya O.A."/>
            <person name="Kublanov I.V."/>
            <person name="Korzhenkov A."/>
            <person name="Patrushev M.V."/>
        </authorList>
    </citation>
    <scope>NUCLEOTIDE SEQUENCE [LARGE SCALE GENOMIC DNA]</scope>
    <source>
        <strain evidence="1 2">1523vc</strain>
    </source>
</reference>
<protein>
    <recommendedName>
        <fullName evidence="3">Response regulatory domain-containing protein</fullName>
    </recommendedName>
</protein>
<comment type="caution">
    <text evidence="1">The sequence shown here is derived from an EMBL/GenBank/DDBJ whole genome shotgun (WGS) entry which is preliminary data.</text>
</comment>
<evidence type="ECO:0008006" key="3">
    <source>
        <dbReference type="Google" id="ProtNLM"/>
    </source>
</evidence>
<evidence type="ECO:0000313" key="2">
    <source>
        <dbReference type="Proteomes" id="UP000529861"/>
    </source>
</evidence>
<sequence>MVLLATGIEELDKKLSEVLPNTAVVYYREAVFNFNFDTLIFSEALAGDMSTENLLFEVRKRGRRVIFLAGESINKNLAAKLFIMGIYDIVFEPVTAEKVKEIFEKPRSFEDVSYLLTNLEDTELKFESFVKSVETAKKQIEGIVKFLGESYRCTDLNEGLLKIEQLLVKEVLYEQDY</sequence>
<evidence type="ECO:0000313" key="1">
    <source>
        <dbReference type="EMBL" id="NNG67743.1"/>
    </source>
</evidence>
<name>A0A7Y2L8F5_9THEO</name>
<dbReference type="EMBL" id="JABEQB010000038">
    <property type="protein sequence ID" value="NNG67743.1"/>
    <property type="molecule type" value="Genomic_DNA"/>
</dbReference>
<dbReference type="Proteomes" id="UP000529861">
    <property type="component" value="Unassembled WGS sequence"/>
</dbReference>
<proteinExistence type="predicted"/>